<keyword evidence="5 7" id="KW-0378">Hydrolase</keyword>
<dbReference type="PATRIC" id="fig|1217698.3.peg.1376"/>
<dbReference type="InterPro" id="IPR004593">
    <property type="entry name" value="SbcD"/>
</dbReference>
<dbReference type="EMBL" id="APSA01000005">
    <property type="protein sequence ID" value="ENX38563.1"/>
    <property type="molecule type" value="Genomic_DNA"/>
</dbReference>
<evidence type="ECO:0000313" key="11">
    <source>
        <dbReference type="Proteomes" id="UP000013200"/>
    </source>
</evidence>
<dbReference type="CDD" id="cd00840">
    <property type="entry name" value="MPP_Mre11_N"/>
    <property type="match status" value="1"/>
</dbReference>
<dbReference type="Gene3D" id="3.60.21.10">
    <property type="match status" value="1"/>
</dbReference>
<evidence type="ECO:0000256" key="5">
    <source>
        <dbReference type="ARBA" id="ARBA00022801"/>
    </source>
</evidence>
<keyword evidence="7" id="KW-0255">Endonuclease</keyword>
<comment type="similarity">
    <text evidence="1 7">Belongs to the SbcD family.</text>
</comment>
<evidence type="ECO:0000256" key="6">
    <source>
        <dbReference type="ARBA" id="ARBA00022839"/>
    </source>
</evidence>
<keyword evidence="7" id="KW-0235">DNA replication</keyword>
<dbReference type="SUPFAM" id="SSF56300">
    <property type="entry name" value="Metallo-dependent phosphatases"/>
    <property type="match status" value="1"/>
</dbReference>
<organism evidence="10 11">
    <name type="scientific">Acinetobacter courvalinii</name>
    <dbReference type="NCBI Taxonomy" id="280147"/>
    <lineage>
        <taxon>Bacteria</taxon>
        <taxon>Pseudomonadati</taxon>
        <taxon>Pseudomonadota</taxon>
        <taxon>Gammaproteobacteria</taxon>
        <taxon>Moraxellales</taxon>
        <taxon>Moraxellaceae</taxon>
        <taxon>Acinetobacter</taxon>
    </lineage>
</organism>
<dbReference type="Pfam" id="PF00149">
    <property type="entry name" value="Metallophos"/>
    <property type="match status" value="1"/>
</dbReference>
<evidence type="ECO:0000256" key="4">
    <source>
        <dbReference type="ARBA" id="ARBA00022722"/>
    </source>
</evidence>
<dbReference type="STRING" id="1217698.F888_01432"/>
<evidence type="ECO:0000256" key="1">
    <source>
        <dbReference type="ARBA" id="ARBA00010555"/>
    </source>
</evidence>
<keyword evidence="7" id="KW-0233">DNA recombination</keyword>
<proteinExistence type="inferred from homology"/>
<accession>N9PYK6</accession>
<dbReference type="HOGENOM" id="CLU_038045_2_1_6"/>
<evidence type="ECO:0000313" key="10">
    <source>
        <dbReference type="EMBL" id="ENX38563.1"/>
    </source>
</evidence>
<dbReference type="InterPro" id="IPR050535">
    <property type="entry name" value="DNA_Repair-Maintenance_Comp"/>
</dbReference>
<dbReference type="InterPro" id="IPR004843">
    <property type="entry name" value="Calcineurin-like_PHP"/>
</dbReference>
<dbReference type="PANTHER" id="PTHR30337:SF0">
    <property type="entry name" value="NUCLEASE SBCCD SUBUNIT D"/>
    <property type="match status" value="1"/>
</dbReference>
<name>N9PYK6_9GAMM</name>
<evidence type="ECO:0000256" key="7">
    <source>
        <dbReference type="RuleBase" id="RU363069"/>
    </source>
</evidence>
<dbReference type="GO" id="GO:0006260">
    <property type="term" value="P:DNA replication"/>
    <property type="evidence" value="ECO:0007669"/>
    <property type="project" value="UniProtKB-KW"/>
</dbReference>
<dbReference type="GO" id="GO:0008408">
    <property type="term" value="F:3'-5' exonuclease activity"/>
    <property type="evidence" value="ECO:0007669"/>
    <property type="project" value="InterPro"/>
</dbReference>
<gene>
    <name evidence="7" type="primary">sbcD</name>
    <name evidence="10" type="ORF">F888_01432</name>
</gene>
<reference evidence="10 11" key="1">
    <citation type="submission" date="2013-02" db="EMBL/GenBank/DDBJ databases">
        <title>The Genome Sequence of Acinetobacter sp. NIPH 3623.</title>
        <authorList>
            <consortium name="The Broad Institute Genome Sequencing Platform"/>
            <consortium name="The Broad Institute Genome Sequencing Center for Infectious Disease"/>
            <person name="Cerqueira G."/>
            <person name="Feldgarden M."/>
            <person name="Courvalin P."/>
            <person name="Perichon B."/>
            <person name="Grillot-Courvalin C."/>
            <person name="Clermont D."/>
            <person name="Rocha E."/>
            <person name="Yoon E.-J."/>
            <person name="Nemec A."/>
            <person name="Walker B."/>
            <person name="Young S.K."/>
            <person name="Zeng Q."/>
            <person name="Gargeya S."/>
            <person name="Fitzgerald M."/>
            <person name="Haas B."/>
            <person name="Abouelleil A."/>
            <person name="Alvarado L."/>
            <person name="Arachchi H.M."/>
            <person name="Berlin A.M."/>
            <person name="Chapman S.B."/>
            <person name="Dewar J."/>
            <person name="Goldberg J."/>
            <person name="Griggs A."/>
            <person name="Gujja S."/>
            <person name="Hansen M."/>
            <person name="Howarth C."/>
            <person name="Imamovic A."/>
            <person name="Larimer J."/>
            <person name="McCowan C."/>
            <person name="Murphy C."/>
            <person name="Neiman D."/>
            <person name="Pearson M."/>
            <person name="Priest M."/>
            <person name="Roberts A."/>
            <person name="Saif S."/>
            <person name="Shea T."/>
            <person name="Sisk P."/>
            <person name="Sykes S."/>
            <person name="Wortman J."/>
            <person name="Nusbaum C."/>
            <person name="Birren B."/>
        </authorList>
    </citation>
    <scope>NUCLEOTIDE SEQUENCE [LARGE SCALE GENOMIC DNA]</scope>
    <source>
        <strain evidence="10 11">NIPH 3623</strain>
    </source>
</reference>
<feature type="domain" description="Nuclease SbcCD subunit D C-terminal" evidence="9">
    <location>
        <begin position="341"/>
        <end position="440"/>
    </location>
</feature>
<dbReference type="NCBIfam" id="TIGR00619">
    <property type="entry name" value="sbcd"/>
    <property type="match status" value="1"/>
</dbReference>
<dbReference type="GO" id="GO:0004519">
    <property type="term" value="F:endonuclease activity"/>
    <property type="evidence" value="ECO:0007669"/>
    <property type="project" value="UniProtKB-KW"/>
</dbReference>
<dbReference type="Proteomes" id="UP000013200">
    <property type="component" value="Unassembled WGS sequence"/>
</dbReference>
<keyword evidence="6 7" id="KW-0269">Exonuclease</keyword>
<dbReference type="GO" id="GO:0006310">
    <property type="term" value="P:DNA recombination"/>
    <property type="evidence" value="ECO:0007669"/>
    <property type="project" value="UniProtKB-KW"/>
</dbReference>
<evidence type="ECO:0000259" key="9">
    <source>
        <dbReference type="Pfam" id="PF12320"/>
    </source>
</evidence>
<feature type="domain" description="Calcineurin-like phosphoesterase" evidence="8">
    <location>
        <begin position="57"/>
        <end position="287"/>
    </location>
</feature>
<evidence type="ECO:0000256" key="2">
    <source>
        <dbReference type="ARBA" id="ARBA00011322"/>
    </source>
</evidence>
<dbReference type="PANTHER" id="PTHR30337">
    <property type="entry name" value="COMPONENT OF ATP-DEPENDENT DSDNA EXONUCLEASE"/>
    <property type="match status" value="1"/>
</dbReference>
<comment type="function">
    <text evidence="7">SbcCD cleaves DNA hairpin structures. These structures can inhibit DNA replication and are intermediates in certain DNA recombination reactions. The complex acts as a 3'-&gt;5' double strand exonuclease that can open hairpins. It also has a 5' single-strand endonuclease activity.</text>
</comment>
<dbReference type="InterPro" id="IPR041796">
    <property type="entry name" value="Mre11_N"/>
</dbReference>
<dbReference type="Pfam" id="PF12320">
    <property type="entry name" value="SbcD_C"/>
    <property type="match status" value="1"/>
</dbReference>
<keyword evidence="4 7" id="KW-0540">Nuclease</keyword>
<keyword evidence="11" id="KW-1185">Reference proteome</keyword>
<dbReference type="InterPro" id="IPR029052">
    <property type="entry name" value="Metallo-depent_PP-like"/>
</dbReference>
<dbReference type="AlphaFoldDB" id="N9PYK6"/>
<evidence type="ECO:0000256" key="3">
    <source>
        <dbReference type="ARBA" id="ARBA00013365"/>
    </source>
</evidence>
<evidence type="ECO:0000259" key="8">
    <source>
        <dbReference type="Pfam" id="PF00149"/>
    </source>
</evidence>
<comment type="caution">
    <text evidence="10">The sequence shown here is derived from an EMBL/GenBank/DDBJ whole genome shotgun (WGS) entry which is preliminary data.</text>
</comment>
<comment type="subunit">
    <text evidence="2 7">Heterodimer of SbcC and SbcD.</text>
</comment>
<dbReference type="InterPro" id="IPR026843">
    <property type="entry name" value="SbcD_C"/>
</dbReference>
<protein>
    <recommendedName>
        <fullName evidence="3 7">Nuclease SbcCD subunit D</fullName>
    </recommendedName>
</protein>
<sequence>MPHFLLHDFIFKLEQRLKMIKRDHVLLFCSARFSFPLKYVLPYSGSILFLDSFMTVRFFHTSDWHLGQFFYNHSRHYEHEQFLAWLLEQIKQKQPHALLIAGDIFDVINPSSQAQKQLYQFLADAHELAPHMQTLMIAGNHDSGYRIEQVEPLLAKYNAKTVGVIRWKEDKTLDLERLILPIYDEQKQIVAWCIALPFLRSAEITGFNEYTTNSQNAIAYLHQQLIEEAKRRKTEDQALILMSHAHMQGGETSDSERPIIIGNEEALSTSLFDDSIDYVALGHLHKPQKVQHPHIRYSGSPIPLSFSEINYKHQIVEVTIDSTQPENKLNFEALAIPRSIQLHKIKDELTAVMQQLKNLPSGPIENIEHREYVDIEYHTAIPPQPNLRQQFEDALPKDRYRLVRISRQYLSNENNAETKQSISLEPPTPEKLFQQIWEKKGYHADDDVTKDFLSLVNEAQKKLEDDQSS</sequence>